<feature type="compositionally biased region" description="Gly residues" evidence="7">
    <location>
        <begin position="232"/>
        <end position="241"/>
    </location>
</feature>
<dbReference type="OrthoDB" id="1099063at2759"/>
<protein>
    <recommendedName>
        <fullName evidence="8">RRM domain-containing protein</fullName>
    </recommendedName>
</protein>
<evidence type="ECO:0000256" key="1">
    <source>
        <dbReference type="ARBA" id="ARBA00004123"/>
    </source>
</evidence>
<dbReference type="AlphaFoldDB" id="A0A9W4XCI3"/>
<feature type="compositionally biased region" description="Gly residues" evidence="7">
    <location>
        <begin position="186"/>
        <end position="195"/>
    </location>
</feature>
<evidence type="ECO:0000256" key="3">
    <source>
        <dbReference type="ARBA" id="ARBA00022737"/>
    </source>
</evidence>
<comment type="caution">
    <text evidence="9">The sequence shown here is derived from an EMBL/GenBank/DDBJ whole genome shotgun (WGS) entry which is preliminary data.</text>
</comment>
<dbReference type="InterPro" id="IPR050374">
    <property type="entry name" value="RRT5_SRSF_SR"/>
</dbReference>
<dbReference type="EMBL" id="CANTUO010000001">
    <property type="protein sequence ID" value="CAI5757235.1"/>
    <property type="molecule type" value="Genomic_DNA"/>
</dbReference>
<evidence type="ECO:0000313" key="9">
    <source>
        <dbReference type="EMBL" id="CAI5757235.1"/>
    </source>
</evidence>
<keyword evidence="10" id="KW-1185">Reference proteome</keyword>
<dbReference type="GO" id="GO:0005634">
    <property type="term" value="C:nucleus"/>
    <property type="evidence" value="ECO:0007669"/>
    <property type="project" value="UniProtKB-SubCell"/>
</dbReference>
<evidence type="ECO:0000259" key="8">
    <source>
        <dbReference type="PROSITE" id="PS50102"/>
    </source>
</evidence>
<evidence type="ECO:0000256" key="6">
    <source>
        <dbReference type="PROSITE-ProRule" id="PRU00176"/>
    </source>
</evidence>
<dbReference type="InterPro" id="IPR012677">
    <property type="entry name" value="Nucleotide-bd_a/b_plait_sf"/>
</dbReference>
<dbReference type="CDD" id="cd00590">
    <property type="entry name" value="RRM_SF"/>
    <property type="match status" value="1"/>
</dbReference>
<dbReference type="GO" id="GO:0006397">
    <property type="term" value="P:mRNA processing"/>
    <property type="evidence" value="ECO:0007669"/>
    <property type="project" value="UniProtKB-KW"/>
</dbReference>
<dbReference type="InterPro" id="IPR035979">
    <property type="entry name" value="RBD_domain_sf"/>
</dbReference>
<keyword evidence="3" id="KW-0677">Repeat</keyword>
<dbReference type="SUPFAM" id="SSF54928">
    <property type="entry name" value="RNA-binding domain, RBD"/>
    <property type="match status" value="1"/>
</dbReference>
<feature type="compositionally biased region" description="Gly residues" evidence="7">
    <location>
        <begin position="203"/>
        <end position="225"/>
    </location>
</feature>
<organism evidence="9 10">
    <name type="scientific">Candida verbasci</name>
    <dbReference type="NCBI Taxonomy" id="1227364"/>
    <lineage>
        <taxon>Eukaryota</taxon>
        <taxon>Fungi</taxon>
        <taxon>Dikarya</taxon>
        <taxon>Ascomycota</taxon>
        <taxon>Saccharomycotina</taxon>
        <taxon>Pichiomycetes</taxon>
        <taxon>Debaryomycetaceae</taxon>
        <taxon>Candida/Lodderomyces clade</taxon>
        <taxon>Candida</taxon>
    </lineage>
</organism>
<evidence type="ECO:0000256" key="5">
    <source>
        <dbReference type="ARBA" id="ARBA00023242"/>
    </source>
</evidence>
<dbReference type="PROSITE" id="PS50102">
    <property type="entry name" value="RRM"/>
    <property type="match status" value="1"/>
</dbReference>
<reference evidence="9" key="1">
    <citation type="submission" date="2022-12" db="EMBL/GenBank/DDBJ databases">
        <authorList>
            <person name="Brejova B."/>
        </authorList>
    </citation>
    <scope>NUCLEOTIDE SEQUENCE</scope>
</reference>
<accession>A0A9W4XCI3</accession>
<evidence type="ECO:0000313" key="10">
    <source>
        <dbReference type="Proteomes" id="UP001152885"/>
    </source>
</evidence>
<dbReference type="PANTHER" id="PTHR23003:SF62">
    <property type="entry name" value="SERINE_ARGININE (SR)-TYPE SHUTTLING MRNA BINDING PROTEIN NPL3"/>
    <property type="match status" value="1"/>
</dbReference>
<dbReference type="Pfam" id="PF00076">
    <property type="entry name" value="RRM_1"/>
    <property type="match status" value="1"/>
</dbReference>
<dbReference type="SMART" id="SM00360">
    <property type="entry name" value="RRM"/>
    <property type="match status" value="2"/>
</dbReference>
<dbReference type="InterPro" id="IPR000504">
    <property type="entry name" value="RRM_dom"/>
</dbReference>
<sequence>MEQVSKQLYVRPIDSGVTRDEIEAHFSQAGPVADIKLLEGYAFVTYEDEATSERALNELHNSDLAGQRINVEFARIRELRPSFRIKITNLPEPTAWQDIKDYVRDKTELNPQYVKVFKDWTSGLTTCSMSFDTQDDLDKAIPLLDNSEYSGQVISVEEDTSPVPPPRSRGGFRGGFRGGRGDFRGGFRGRGGYNDRGGYRDGYSGGFRGGRGGYNDRGGFRGGRGGFDRGGFRGGRGGYNDRGGFYDRGGFRGGRGGYSDRGGSRDDGYQDRPNRYDDRSSYNRDRSPTRF</sequence>
<dbReference type="GO" id="GO:0003729">
    <property type="term" value="F:mRNA binding"/>
    <property type="evidence" value="ECO:0007669"/>
    <property type="project" value="TreeGrafter"/>
</dbReference>
<dbReference type="Proteomes" id="UP001152885">
    <property type="component" value="Unassembled WGS sequence"/>
</dbReference>
<evidence type="ECO:0000256" key="7">
    <source>
        <dbReference type="SAM" id="MobiDB-lite"/>
    </source>
</evidence>
<gene>
    <name evidence="9" type="ORF">CANVERA_P1752</name>
</gene>
<dbReference type="Gene3D" id="3.30.70.330">
    <property type="match status" value="2"/>
</dbReference>
<feature type="compositionally biased region" description="Basic and acidic residues" evidence="7">
    <location>
        <begin position="262"/>
        <end position="291"/>
    </location>
</feature>
<keyword evidence="2" id="KW-0507">mRNA processing</keyword>
<feature type="region of interest" description="Disordered" evidence="7">
    <location>
        <begin position="157"/>
        <end position="291"/>
    </location>
</feature>
<proteinExistence type="predicted"/>
<name>A0A9W4XCI3_9ASCO</name>
<keyword evidence="4 6" id="KW-0694">RNA-binding</keyword>
<feature type="compositionally biased region" description="Gly residues" evidence="7">
    <location>
        <begin position="251"/>
        <end position="260"/>
    </location>
</feature>
<keyword evidence="5" id="KW-0539">Nucleus</keyword>
<evidence type="ECO:0000256" key="4">
    <source>
        <dbReference type="ARBA" id="ARBA00022884"/>
    </source>
</evidence>
<dbReference type="GO" id="GO:0005737">
    <property type="term" value="C:cytoplasm"/>
    <property type="evidence" value="ECO:0007669"/>
    <property type="project" value="TreeGrafter"/>
</dbReference>
<comment type="subcellular location">
    <subcellularLocation>
        <location evidence="1">Nucleus</location>
    </subcellularLocation>
</comment>
<dbReference type="PANTHER" id="PTHR23003">
    <property type="entry name" value="RNA RECOGNITION MOTIF RRM DOMAIN CONTAINING PROTEIN"/>
    <property type="match status" value="1"/>
</dbReference>
<feature type="domain" description="RRM" evidence="8">
    <location>
        <begin position="6"/>
        <end position="76"/>
    </location>
</feature>
<evidence type="ECO:0000256" key="2">
    <source>
        <dbReference type="ARBA" id="ARBA00022664"/>
    </source>
</evidence>